<keyword evidence="1" id="KW-0238">DNA-binding</keyword>
<dbReference type="SMART" id="SM00422">
    <property type="entry name" value="HTH_MERR"/>
    <property type="match status" value="1"/>
</dbReference>
<dbReference type="PROSITE" id="PS50937">
    <property type="entry name" value="HTH_MERR_2"/>
    <property type="match status" value="1"/>
</dbReference>
<dbReference type="InterPro" id="IPR009061">
    <property type="entry name" value="DNA-bd_dom_put_sf"/>
</dbReference>
<reference evidence="3" key="2">
    <citation type="submission" date="2023-03" db="EMBL/GenBank/DDBJ databases">
        <authorList>
            <person name="Zhang Z."/>
        </authorList>
    </citation>
    <scope>NUCLEOTIDE SEQUENCE</scope>
    <source>
        <strain evidence="3">DSA</strain>
    </source>
</reference>
<dbReference type="EMBL" id="JARPTC010000015">
    <property type="protein sequence ID" value="MDO7787653.1"/>
    <property type="molecule type" value="Genomic_DNA"/>
</dbReference>
<dbReference type="InterPro" id="IPR047057">
    <property type="entry name" value="MerR_fam"/>
</dbReference>
<dbReference type="GO" id="GO:0003677">
    <property type="term" value="F:DNA binding"/>
    <property type="evidence" value="ECO:0007669"/>
    <property type="project" value="UniProtKB-KW"/>
</dbReference>
<comment type="caution">
    <text evidence="3">The sequence shown here is derived from an EMBL/GenBank/DDBJ whole genome shotgun (WGS) entry which is preliminary data.</text>
</comment>
<dbReference type="Gene3D" id="1.10.1660.10">
    <property type="match status" value="1"/>
</dbReference>
<keyword evidence="4" id="KW-1185">Reference proteome</keyword>
<dbReference type="Proteomes" id="UP001172911">
    <property type="component" value="Unassembled WGS sequence"/>
</dbReference>
<dbReference type="PRINTS" id="PR00040">
    <property type="entry name" value="HTHMERR"/>
</dbReference>
<evidence type="ECO:0000256" key="1">
    <source>
        <dbReference type="ARBA" id="ARBA00023125"/>
    </source>
</evidence>
<name>A0AAW7ZDY5_9FIRM</name>
<gene>
    <name evidence="3" type="ORF">P6N53_10535</name>
</gene>
<evidence type="ECO:0000259" key="2">
    <source>
        <dbReference type="PROSITE" id="PS50937"/>
    </source>
</evidence>
<protein>
    <submittedName>
        <fullName evidence="3">MerR family transcriptional regulator</fullName>
    </submittedName>
</protein>
<reference evidence="3" key="1">
    <citation type="journal article" date="2023" name="J. Hazard. Mater.">
        <title>Anaerobic biodegradation of pyrene and benzo[a]pyrene by a new sulfate-reducing Desulforamulus aquiferis strain DSA.</title>
        <authorList>
            <person name="Zhang Z."/>
            <person name="Sun J."/>
            <person name="Gong X."/>
            <person name="Wang C."/>
            <person name="Wang H."/>
        </authorList>
    </citation>
    <scope>NUCLEOTIDE SEQUENCE</scope>
    <source>
        <strain evidence="3">DSA</strain>
    </source>
</reference>
<dbReference type="InterPro" id="IPR000551">
    <property type="entry name" value="MerR-type_HTH_dom"/>
</dbReference>
<accession>A0AAW7ZDY5</accession>
<dbReference type="GO" id="GO:0003700">
    <property type="term" value="F:DNA-binding transcription factor activity"/>
    <property type="evidence" value="ECO:0007669"/>
    <property type="project" value="InterPro"/>
</dbReference>
<proteinExistence type="predicted"/>
<evidence type="ECO:0000313" key="3">
    <source>
        <dbReference type="EMBL" id="MDO7787653.1"/>
    </source>
</evidence>
<dbReference type="RefSeq" id="WP_304542863.1">
    <property type="nucleotide sequence ID" value="NZ_JARPTC010000015.1"/>
</dbReference>
<feature type="domain" description="HTH merR-type" evidence="2">
    <location>
        <begin position="9"/>
        <end position="77"/>
    </location>
</feature>
<dbReference type="SUPFAM" id="SSF46955">
    <property type="entry name" value="Putative DNA-binding domain"/>
    <property type="match status" value="1"/>
</dbReference>
<sequence length="155" mass="17964">MIKIGDVIKFKIGEIAEMAGVSRRTIDYYTNLGLLKPVRSESNYRYYTQDALVRLKFIEIMKNQRFTLDEIKARFSFFDITSPQAGKSKSQVKTVTLDVLVQEFKELEKQLEQLKPSLKDMDADQASMVTKQVMLRTMSLMQAMILYISELTPYV</sequence>
<evidence type="ECO:0000313" key="4">
    <source>
        <dbReference type="Proteomes" id="UP001172911"/>
    </source>
</evidence>
<dbReference type="PANTHER" id="PTHR30204">
    <property type="entry name" value="REDOX-CYCLING DRUG-SENSING TRANSCRIPTIONAL ACTIVATOR SOXR"/>
    <property type="match status" value="1"/>
</dbReference>
<organism evidence="3 4">
    <name type="scientific">Desulforamulus aquiferis</name>
    <dbReference type="NCBI Taxonomy" id="1397668"/>
    <lineage>
        <taxon>Bacteria</taxon>
        <taxon>Bacillati</taxon>
        <taxon>Bacillota</taxon>
        <taxon>Clostridia</taxon>
        <taxon>Eubacteriales</taxon>
        <taxon>Peptococcaceae</taxon>
        <taxon>Desulforamulus</taxon>
    </lineage>
</organism>
<dbReference type="AlphaFoldDB" id="A0AAW7ZDY5"/>
<dbReference type="PANTHER" id="PTHR30204:SF95">
    <property type="entry name" value="HTH-TYPE TRANSCRIPTIONAL REGULATOR CUER"/>
    <property type="match status" value="1"/>
</dbReference>
<dbReference type="Pfam" id="PF13411">
    <property type="entry name" value="MerR_1"/>
    <property type="match status" value="1"/>
</dbReference>